<dbReference type="EMBL" id="LR743504">
    <property type="protein sequence ID" value="CAA2100366.1"/>
    <property type="molecule type" value="Genomic_DNA"/>
</dbReference>
<evidence type="ECO:0000256" key="5">
    <source>
        <dbReference type="ARBA" id="ARBA00022729"/>
    </source>
</evidence>
<keyword evidence="6" id="KW-0472">Membrane</keyword>
<keyword evidence="4" id="KW-0997">Cell inner membrane</keyword>
<comment type="subcellular location">
    <subcellularLocation>
        <location evidence="1">Endomembrane system</location>
    </subcellularLocation>
</comment>
<organism evidence="8">
    <name type="scientific">Methylobacterium bullatum</name>
    <dbReference type="NCBI Taxonomy" id="570505"/>
    <lineage>
        <taxon>Bacteria</taxon>
        <taxon>Pseudomonadati</taxon>
        <taxon>Pseudomonadota</taxon>
        <taxon>Alphaproteobacteria</taxon>
        <taxon>Hyphomicrobiales</taxon>
        <taxon>Methylobacteriaceae</taxon>
        <taxon>Methylobacterium</taxon>
    </lineage>
</organism>
<dbReference type="PANTHER" id="PTHR30024:SF7">
    <property type="entry name" value="NITRATE_NITRITE BINDING PROTEIN NRTA"/>
    <property type="match status" value="1"/>
</dbReference>
<dbReference type="CDD" id="cd13553">
    <property type="entry name" value="PBP2_NrtA_CpmA_like"/>
    <property type="match status" value="1"/>
</dbReference>
<dbReference type="SUPFAM" id="SSF53850">
    <property type="entry name" value="Periplasmic binding protein-like II"/>
    <property type="match status" value="1"/>
</dbReference>
<dbReference type="InterPro" id="IPR006311">
    <property type="entry name" value="TAT_signal"/>
</dbReference>
<keyword evidence="5" id="KW-0732">Signal</keyword>
<keyword evidence="3" id="KW-1003">Cell membrane</keyword>
<dbReference type="Gene3D" id="3.40.190.10">
    <property type="entry name" value="Periplasmic binding protein-like II"/>
    <property type="match status" value="2"/>
</dbReference>
<proteinExistence type="inferred from homology"/>
<dbReference type="AlphaFoldDB" id="A0A679IK40"/>
<gene>
    <name evidence="8" type="primary">nrtA_1</name>
    <name evidence="8" type="ORF">MBUL_00634</name>
</gene>
<dbReference type="GO" id="GO:0012505">
    <property type="term" value="C:endomembrane system"/>
    <property type="evidence" value="ECO:0007669"/>
    <property type="project" value="UniProtKB-SubCell"/>
</dbReference>
<reference evidence="8" key="1">
    <citation type="submission" date="2019-12" db="EMBL/GenBank/DDBJ databases">
        <authorList>
            <person name="Cremers G."/>
        </authorList>
    </citation>
    <scope>NUCLEOTIDE SEQUENCE</scope>
    <source>
        <strain evidence="8">Mbul1</strain>
    </source>
</reference>
<dbReference type="PROSITE" id="PS51318">
    <property type="entry name" value="TAT"/>
    <property type="match status" value="1"/>
</dbReference>
<comment type="similarity">
    <text evidence="7">Belongs to the CmpA/NrtA family.</text>
</comment>
<name>A0A679IK40_9HYPH</name>
<evidence type="ECO:0000256" key="2">
    <source>
        <dbReference type="ARBA" id="ARBA00022448"/>
    </source>
</evidence>
<evidence type="ECO:0000256" key="3">
    <source>
        <dbReference type="ARBA" id="ARBA00022475"/>
    </source>
</evidence>
<dbReference type="PANTHER" id="PTHR30024">
    <property type="entry name" value="ALIPHATIC SULFONATES-BINDING PROTEIN-RELATED"/>
    <property type="match status" value="1"/>
</dbReference>
<evidence type="ECO:0000256" key="4">
    <source>
        <dbReference type="ARBA" id="ARBA00022519"/>
    </source>
</evidence>
<dbReference type="Pfam" id="PF13379">
    <property type="entry name" value="NMT1_2"/>
    <property type="match status" value="1"/>
</dbReference>
<sequence>MALFDDPFNARLTLKRGGCSCGNHRDQAAHDAEAPSGDAAITRAVEGAVMRALFPEDAQRRAFLRSVGAATALAAVSQFFPTKFVAEAFAQGAKPEKTDLKVGFIPITCATPIIMAKPMGFYEKQGLNVEVVKTAGWAVIRDKTLNKEYDAAHMLAPMPIAISLGVGSNPVPYTMPAVENVNGQAITLAMKHKDRRDPKNWKGFKLAVPFDYSMHNYLLRYYLAEAGIDPDTDVQIRAVPPPDMVANLRADNIDGFLAPDPVNQRAVYDGVGFIHILSKEIWDRHPCCAFAASQDFVTQTPNTYAALLRAVIEATAYASKIENRKEIAAQIAPANYLNQPVTVVEQVLTGTFADGLGNVRKVPDRVDFDAFPWSSFAVWIMTQMKRWGQIKGDVDYKAVAEKVYLATDAARLMKEAGLTPPTATSKSFSVMGKAFDPAKPEEYLNSFAIKRAG</sequence>
<evidence type="ECO:0000313" key="8">
    <source>
        <dbReference type="EMBL" id="CAA2100366.1"/>
    </source>
</evidence>
<protein>
    <submittedName>
        <fullName evidence="8">Nitrate transport protein NrtA</fullName>
    </submittedName>
</protein>
<accession>A0A679IK40</accession>
<evidence type="ECO:0000256" key="1">
    <source>
        <dbReference type="ARBA" id="ARBA00004308"/>
    </source>
</evidence>
<evidence type="ECO:0000256" key="7">
    <source>
        <dbReference type="ARBA" id="ARBA00024031"/>
    </source>
</evidence>
<keyword evidence="2" id="KW-0813">Transport</keyword>
<dbReference type="InterPro" id="IPR044527">
    <property type="entry name" value="NrtA/CpmA_ABC-bd_dom"/>
</dbReference>
<evidence type="ECO:0000256" key="6">
    <source>
        <dbReference type="ARBA" id="ARBA00023136"/>
    </source>
</evidence>